<protein>
    <recommendedName>
        <fullName evidence="3">Addiction module toxin RelE</fullName>
    </recommendedName>
</protein>
<sequence>MDYRVQYYTNSRTFQKPARDFIFSLPQKVKAKIFKYIEELRTHDGYLDEPYSRHIEGKIRELRVDFARSRHRIFYFCFVNKKIILLHGFLKTSAQTPTTEIQRAVQEYKDVVNNPKIYDQKIN</sequence>
<name>A0A1F6N2F6_9BACT</name>
<evidence type="ECO:0000313" key="2">
    <source>
        <dbReference type="Proteomes" id="UP000177040"/>
    </source>
</evidence>
<gene>
    <name evidence="1" type="ORF">A2983_00020</name>
</gene>
<dbReference type="AlphaFoldDB" id="A0A1F6N2F6"/>
<reference evidence="1 2" key="1">
    <citation type="journal article" date="2016" name="Nat. Commun.">
        <title>Thousands of microbial genomes shed light on interconnected biogeochemical processes in an aquifer system.</title>
        <authorList>
            <person name="Anantharaman K."/>
            <person name="Brown C.T."/>
            <person name="Hug L.A."/>
            <person name="Sharon I."/>
            <person name="Castelle C.J."/>
            <person name="Probst A.J."/>
            <person name="Thomas B.C."/>
            <person name="Singh A."/>
            <person name="Wilkins M.J."/>
            <person name="Karaoz U."/>
            <person name="Brodie E.L."/>
            <person name="Williams K.H."/>
            <person name="Hubbard S.S."/>
            <person name="Banfield J.F."/>
        </authorList>
    </citation>
    <scope>NUCLEOTIDE SEQUENCE [LARGE SCALE GENOMIC DNA]</scope>
</reference>
<proteinExistence type="predicted"/>
<evidence type="ECO:0008006" key="3">
    <source>
        <dbReference type="Google" id="ProtNLM"/>
    </source>
</evidence>
<organism evidence="1 2">
    <name type="scientific">Candidatus Magasanikbacteria bacterium RIFCSPLOWO2_01_FULL_40_15</name>
    <dbReference type="NCBI Taxonomy" id="1798686"/>
    <lineage>
        <taxon>Bacteria</taxon>
        <taxon>Candidatus Magasanikiibacteriota</taxon>
    </lineage>
</organism>
<dbReference type="EMBL" id="MFQH01000016">
    <property type="protein sequence ID" value="OGH78186.1"/>
    <property type="molecule type" value="Genomic_DNA"/>
</dbReference>
<dbReference type="Pfam" id="PF05973">
    <property type="entry name" value="Gp49"/>
    <property type="match status" value="1"/>
</dbReference>
<comment type="caution">
    <text evidence="1">The sequence shown here is derived from an EMBL/GenBank/DDBJ whole genome shotgun (WGS) entry which is preliminary data.</text>
</comment>
<dbReference type="InterPro" id="IPR009241">
    <property type="entry name" value="HigB-like"/>
</dbReference>
<evidence type="ECO:0000313" key="1">
    <source>
        <dbReference type="EMBL" id="OGH78186.1"/>
    </source>
</evidence>
<dbReference type="Proteomes" id="UP000177040">
    <property type="component" value="Unassembled WGS sequence"/>
</dbReference>
<accession>A0A1F6N2F6</accession>